<evidence type="ECO:0000313" key="2">
    <source>
        <dbReference type="Proteomes" id="UP000236725"/>
    </source>
</evidence>
<comment type="caution">
    <text evidence="1">The sequence shown here is derived from an EMBL/GenBank/DDBJ whole genome shotgun (WGS) entry which is preliminary data.</text>
</comment>
<dbReference type="Proteomes" id="UP000236725">
    <property type="component" value="Unassembled WGS sequence"/>
</dbReference>
<dbReference type="AlphaFoldDB" id="A0A8G2F5Y2"/>
<dbReference type="EMBL" id="FNVS01000018">
    <property type="protein sequence ID" value="SEG17948.1"/>
    <property type="molecule type" value="Genomic_DNA"/>
</dbReference>
<evidence type="ECO:0008006" key="3">
    <source>
        <dbReference type="Google" id="ProtNLM"/>
    </source>
</evidence>
<sequence length="75" mass="8888">MTTILIDDNSYEGKAFIELLKKMSFARVLGEEQENEWWNTISEKERQAIDKGLADIEAGKTIPHNEMRKRYEQWL</sequence>
<accession>A0A8G2F5Y2</accession>
<organism evidence="1 2">
    <name type="scientific">Parabacteroides chinchillae</name>
    <dbReference type="NCBI Taxonomy" id="871327"/>
    <lineage>
        <taxon>Bacteria</taxon>
        <taxon>Pseudomonadati</taxon>
        <taxon>Bacteroidota</taxon>
        <taxon>Bacteroidia</taxon>
        <taxon>Bacteroidales</taxon>
        <taxon>Tannerellaceae</taxon>
        <taxon>Parabacteroides</taxon>
    </lineage>
</organism>
<dbReference type="RefSeq" id="WP_103984112.1">
    <property type="nucleotide sequence ID" value="NZ_FNVS01000018.1"/>
</dbReference>
<protein>
    <recommendedName>
        <fullName evidence="3">Addiction module component</fullName>
    </recommendedName>
</protein>
<gene>
    <name evidence="1" type="ORF">SAMN05444001_11854</name>
</gene>
<keyword evidence="2" id="KW-1185">Reference proteome</keyword>
<name>A0A8G2F5Y2_9BACT</name>
<evidence type="ECO:0000313" key="1">
    <source>
        <dbReference type="EMBL" id="SEG17948.1"/>
    </source>
</evidence>
<reference evidence="1 2" key="1">
    <citation type="submission" date="2016-10" db="EMBL/GenBank/DDBJ databases">
        <authorList>
            <person name="Varghese N."/>
            <person name="Submissions S."/>
        </authorList>
    </citation>
    <scope>NUCLEOTIDE SEQUENCE [LARGE SCALE GENOMIC DNA]</scope>
    <source>
        <strain evidence="1 2">DSM 29073</strain>
    </source>
</reference>
<proteinExistence type="predicted"/>